<dbReference type="Gene3D" id="3.40.50.2300">
    <property type="match status" value="1"/>
</dbReference>
<protein>
    <submittedName>
        <fullName evidence="10">Response regulator</fullName>
    </submittedName>
</protein>
<dbReference type="SUPFAM" id="SSF52172">
    <property type="entry name" value="CheY-like"/>
    <property type="match status" value="1"/>
</dbReference>
<feature type="DNA-binding region" description="OmpR/PhoB-type" evidence="7">
    <location>
        <begin position="124"/>
        <end position="220"/>
    </location>
</feature>
<sequence length="226" mass="25224">MRILLAEDEHALGEWLSKALEQGGWRVDWRDDGRLVEQALAEQDYDAVVLDLGLPGRDGASILQRMRARDLRVPVLILTARDSLGDKVASLNAGADDFLVKPFALAELEARLTALVRRARGSEHPRLACGPLLFDTVTRQFTLHAEPLALSPREHTLLKALIQRSGEPLSRQHVLDRVFGDDEDVQPSVVDVLLHRLRKRLEHSGVCIQTYRGLGYALELAAPDQH</sequence>
<dbReference type="GO" id="GO:0005829">
    <property type="term" value="C:cytosol"/>
    <property type="evidence" value="ECO:0007669"/>
    <property type="project" value="TreeGrafter"/>
</dbReference>
<dbReference type="SMART" id="SM00862">
    <property type="entry name" value="Trans_reg_C"/>
    <property type="match status" value="1"/>
</dbReference>
<dbReference type="InterPro" id="IPR011006">
    <property type="entry name" value="CheY-like_superfamily"/>
</dbReference>
<evidence type="ECO:0000256" key="1">
    <source>
        <dbReference type="ARBA" id="ARBA00022553"/>
    </source>
</evidence>
<evidence type="ECO:0000256" key="6">
    <source>
        <dbReference type="PROSITE-ProRule" id="PRU00169"/>
    </source>
</evidence>
<dbReference type="GO" id="GO:0000976">
    <property type="term" value="F:transcription cis-regulatory region binding"/>
    <property type="evidence" value="ECO:0007669"/>
    <property type="project" value="TreeGrafter"/>
</dbReference>
<dbReference type="AlphaFoldDB" id="A0A7H0HI06"/>
<gene>
    <name evidence="10" type="ORF">H9L24_04515</name>
</gene>
<keyword evidence="4 7" id="KW-0238">DNA-binding</keyword>
<keyword evidence="2" id="KW-0902">Two-component regulatory system</keyword>
<dbReference type="GO" id="GO:0000156">
    <property type="term" value="F:phosphorelay response regulator activity"/>
    <property type="evidence" value="ECO:0007669"/>
    <property type="project" value="TreeGrafter"/>
</dbReference>
<evidence type="ECO:0000256" key="4">
    <source>
        <dbReference type="ARBA" id="ARBA00023125"/>
    </source>
</evidence>
<dbReference type="FunFam" id="3.40.50.2300:FF:000002">
    <property type="entry name" value="DNA-binding response regulator PhoP"/>
    <property type="match status" value="1"/>
</dbReference>
<dbReference type="PROSITE" id="PS51755">
    <property type="entry name" value="OMPR_PHOB"/>
    <property type="match status" value="1"/>
</dbReference>
<feature type="modified residue" description="4-aspartylphosphate" evidence="6">
    <location>
        <position position="51"/>
    </location>
</feature>
<keyword evidence="5" id="KW-0804">Transcription</keyword>
<dbReference type="InterPro" id="IPR001789">
    <property type="entry name" value="Sig_transdc_resp-reg_receiver"/>
</dbReference>
<evidence type="ECO:0000259" key="8">
    <source>
        <dbReference type="PROSITE" id="PS50110"/>
    </source>
</evidence>
<evidence type="ECO:0000313" key="10">
    <source>
        <dbReference type="EMBL" id="QNP60172.1"/>
    </source>
</evidence>
<dbReference type="Pfam" id="PF00486">
    <property type="entry name" value="Trans_reg_C"/>
    <property type="match status" value="1"/>
</dbReference>
<dbReference type="InterPro" id="IPR001867">
    <property type="entry name" value="OmpR/PhoB-type_DNA-bd"/>
</dbReference>
<evidence type="ECO:0000256" key="7">
    <source>
        <dbReference type="PROSITE-ProRule" id="PRU01091"/>
    </source>
</evidence>
<dbReference type="PANTHER" id="PTHR48111">
    <property type="entry name" value="REGULATOR OF RPOS"/>
    <property type="match status" value="1"/>
</dbReference>
<evidence type="ECO:0000259" key="9">
    <source>
        <dbReference type="PROSITE" id="PS51755"/>
    </source>
</evidence>
<keyword evidence="1 6" id="KW-0597">Phosphoprotein</keyword>
<reference evidence="10 11" key="1">
    <citation type="submission" date="2020-08" db="EMBL/GenBank/DDBJ databases">
        <title>Genome sequence of Acidovorax monticola KACC 19171T.</title>
        <authorList>
            <person name="Hyun D.-W."/>
            <person name="Bae J.-W."/>
        </authorList>
    </citation>
    <scope>NUCLEOTIDE SEQUENCE [LARGE SCALE GENOMIC DNA]</scope>
    <source>
        <strain evidence="10 11">KACC 19171</strain>
    </source>
</reference>
<dbReference type="PROSITE" id="PS50110">
    <property type="entry name" value="RESPONSE_REGULATORY"/>
    <property type="match status" value="1"/>
</dbReference>
<dbReference type="CDD" id="cd17624">
    <property type="entry name" value="REC_OmpR_PmrA-like"/>
    <property type="match status" value="1"/>
</dbReference>
<feature type="domain" description="Response regulatory" evidence="8">
    <location>
        <begin position="2"/>
        <end position="116"/>
    </location>
</feature>
<feature type="domain" description="OmpR/PhoB-type" evidence="9">
    <location>
        <begin position="124"/>
        <end position="220"/>
    </location>
</feature>
<dbReference type="SMART" id="SM00448">
    <property type="entry name" value="REC"/>
    <property type="match status" value="1"/>
</dbReference>
<proteinExistence type="predicted"/>
<keyword evidence="11" id="KW-1185">Reference proteome</keyword>
<name>A0A7H0HI06_9BURK</name>
<dbReference type="Pfam" id="PF00072">
    <property type="entry name" value="Response_reg"/>
    <property type="match status" value="1"/>
</dbReference>
<dbReference type="KEGG" id="amon:H9L24_04515"/>
<dbReference type="GO" id="GO:0006355">
    <property type="term" value="P:regulation of DNA-templated transcription"/>
    <property type="evidence" value="ECO:0007669"/>
    <property type="project" value="InterPro"/>
</dbReference>
<dbReference type="Gene3D" id="1.10.10.10">
    <property type="entry name" value="Winged helix-like DNA-binding domain superfamily/Winged helix DNA-binding domain"/>
    <property type="match status" value="1"/>
</dbReference>
<dbReference type="InterPro" id="IPR039420">
    <property type="entry name" value="WalR-like"/>
</dbReference>
<accession>A0A7H0HI06</accession>
<dbReference type="GO" id="GO:0032993">
    <property type="term" value="C:protein-DNA complex"/>
    <property type="evidence" value="ECO:0007669"/>
    <property type="project" value="TreeGrafter"/>
</dbReference>
<evidence type="ECO:0000313" key="11">
    <source>
        <dbReference type="Proteomes" id="UP000516057"/>
    </source>
</evidence>
<evidence type="ECO:0000256" key="3">
    <source>
        <dbReference type="ARBA" id="ARBA00023015"/>
    </source>
</evidence>
<dbReference type="InterPro" id="IPR036388">
    <property type="entry name" value="WH-like_DNA-bd_sf"/>
</dbReference>
<dbReference type="EMBL" id="CP060790">
    <property type="protein sequence ID" value="QNP60172.1"/>
    <property type="molecule type" value="Genomic_DNA"/>
</dbReference>
<organism evidence="10 11">
    <name type="scientific">Paenacidovorax monticola</name>
    <dbReference type="NCBI Taxonomy" id="1926868"/>
    <lineage>
        <taxon>Bacteria</taxon>
        <taxon>Pseudomonadati</taxon>
        <taxon>Pseudomonadota</taxon>
        <taxon>Betaproteobacteria</taxon>
        <taxon>Burkholderiales</taxon>
        <taxon>Comamonadaceae</taxon>
        <taxon>Paenacidovorax</taxon>
    </lineage>
</organism>
<dbReference type="RefSeq" id="WP_187737153.1">
    <property type="nucleotide sequence ID" value="NZ_CP060790.1"/>
</dbReference>
<dbReference type="PANTHER" id="PTHR48111:SF67">
    <property type="entry name" value="TRANSCRIPTIONAL REGULATORY PROTEIN TCTD"/>
    <property type="match status" value="1"/>
</dbReference>
<evidence type="ECO:0000256" key="2">
    <source>
        <dbReference type="ARBA" id="ARBA00023012"/>
    </source>
</evidence>
<keyword evidence="3" id="KW-0805">Transcription regulation</keyword>
<evidence type="ECO:0000256" key="5">
    <source>
        <dbReference type="ARBA" id="ARBA00023163"/>
    </source>
</evidence>
<dbReference type="CDD" id="cd00383">
    <property type="entry name" value="trans_reg_C"/>
    <property type="match status" value="1"/>
</dbReference>
<dbReference type="Proteomes" id="UP000516057">
    <property type="component" value="Chromosome"/>
</dbReference>